<dbReference type="AlphaFoldDB" id="A0A077ZRI8"/>
<name>A0A077ZRI8_STYLE</name>
<reference evidence="1 2" key="1">
    <citation type="submission" date="2014-06" db="EMBL/GenBank/DDBJ databases">
        <authorList>
            <person name="Swart Estienne"/>
        </authorList>
    </citation>
    <scope>NUCLEOTIDE SEQUENCE [LARGE SCALE GENOMIC DNA]</scope>
    <source>
        <strain evidence="1 2">130c</strain>
    </source>
</reference>
<evidence type="ECO:0000313" key="2">
    <source>
        <dbReference type="Proteomes" id="UP000039865"/>
    </source>
</evidence>
<dbReference type="EMBL" id="CCKQ01000991">
    <property type="protein sequence ID" value="CDW72079.1"/>
    <property type="molecule type" value="Genomic_DNA"/>
</dbReference>
<evidence type="ECO:0000313" key="1">
    <source>
        <dbReference type="EMBL" id="CDW72079.1"/>
    </source>
</evidence>
<accession>A0A077ZRI8</accession>
<protein>
    <submittedName>
        <fullName evidence="1">Uncharacterized protein</fullName>
    </submittedName>
</protein>
<organism evidence="1 2">
    <name type="scientific">Stylonychia lemnae</name>
    <name type="common">Ciliate</name>
    <dbReference type="NCBI Taxonomy" id="5949"/>
    <lineage>
        <taxon>Eukaryota</taxon>
        <taxon>Sar</taxon>
        <taxon>Alveolata</taxon>
        <taxon>Ciliophora</taxon>
        <taxon>Intramacronucleata</taxon>
        <taxon>Spirotrichea</taxon>
        <taxon>Stichotrichia</taxon>
        <taxon>Sporadotrichida</taxon>
        <taxon>Oxytrichidae</taxon>
        <taxon>Stylonychinae</taxon>
        <taxon>Stylonychia</taxon>
    </lineage>
</organism>
<dbReference type="InParanoid" id="A0A077ZRI8"/>
<keyword evidence="2" id="KW-1185">Reference proteome</keyword>
<proteinExistence type="predicted"/>
<dbReference type="Proteomes" id="UP000039865">
    <property type="component" value="Unassembled WGS sequence"/>
</dbReference>
<sequence>MHYINQQFFTVYRIPMTLATGRTESGGKSGHQACTMTSLELRNIQFHNQHQLQWKLNFERFKLYQTGSFFNKQVRNIRISRNRFCMVQGQDRGDRIES</sequence>
<gene>
    <name evidence="1" type="primary">Contig15469.g16486</name>
    <name evidence="1" type="ORF">STYLEM_1033</name>
</gene>